<evidence type="ECO:0008006" key="3">
    <source>
        <dbReference type="Google" id="ProtNLM"/>
    </source>
</evidence>
<reference evidence="2" key="1">
    <citation type="journal article" date="2021" name="Syst. Appl. Microbiol.">
        <title>Roseomonas hellenica sp. nov., isolated from roots of wild-growing Alkanna tinctoria.</title>
        <authorList>
            <person name="Rat A."/>
            <person name="Naranjo H.D."/>
            <person name="Lebbe L."/>
            <person name="Cnockaert M."/>
            <person name="Krigas N."/>
            <person name="Grigoriadou K."/>
            <person name="Maloupa E."/>
            <person name="Willems A."/>
        </authorList>
    </citation>
    <scope>NUCLEOTIDE SEQUENCE [LARGE SCALE GENOMIC DNA]</scope>
    <source>
        <strain evidence="2">LMG 31159</strain>
    </source>
</reference>
<proteinExistence type="predicted"/>
<keyword evidence="2" id="KW-1185">Reference proteome</keyword>
<dbReference type="EMBL" id="JAAEDI010000005">
    <property type="protein sequence ID" value="MBR0649244.1"/>
    <property type="molecule type" value="Genomic_DNA"/>
</dbReference>
<protein>
    <recommendedName>
        <fullName evidence="3">HTH cro/C1-type domain-containing protein</fullName>
    </recommendedName>
</protein>
<comment type="caution">
    <text evidence="1">The sequence shown here is derived from an EMBL/GenBank/DDBJ whole genome shotgun (WGS) entry which is preliminary data.</text>
</comment>
<dbReference type="Proteomes" id="UP000698752">
    <property type="component" value="Unassembled WGS sequence"/>
</dbReference>
<gene>
    <name evidence="1" type="ORF">GXW78_06195</name>
</gene>
<dbReference type="RefSeq" id="WP_211867033.1">
    <property type="nucleotide sequence ID" value="NZ_JAAEDI010000005.1"/>
</dbReference>
<accession>A0ABS5EE09</accession>
<evidence type="ECO:0000313" key="1">
    <source>
        <dbReference type="EMBL" id="MBR0649244.1"/>
    </source>
</evidence>
<organism evidence="1 2">
    <name type="scientific">Neoroseomonas terrae</name>
    <dbReference type="NCBI Taxonomy" id="424799"/>
    <lineage>
        <taxon>Bacteria</taxon>
        <taxon>Pseudomonadati</taxon>
        <taxon>Pseudomonadota</taxon>
        <taxon>Alphaproteobacteria</taxon>
        <taxon>Acetobacterales</taxon>
        <taxon>Acetobacteraceae</taxon>
        <taxon>Neoroseomonas</taxon>
    </lineage>
</organism>
<dbReference type="Gene3D" id="1.10.10.10">
    <property type="entry name" value="Winged helix-like DNA-binding domain superfamily/Winged helix DNA-binding domain"/>
    <property type="match status" value="1"/>
</dbReference>
<evidence type="ECO:0000313" key="2">
    <source>
        <dbReference type="Proteomes" id="UP000698752"/>
    </source>
</evidence>
<sequence>MTRLLGAAGERQAAVAVHAVWKRHEGPINEPASSSQLPRQSDACIGYGELTAVLVITQRGAALWRAADKRQNHAALVLLGGLTQNEAARTMGVSIATFKRVLRSRERLDKAAEYAASAVSTLRGRSGW</sequence>
<name>A0ABS5EE09_9PROT</name>
<dbReference type="InterPro" id="IPR036388">
    <property type="entry name" value="WH-like_DNA-bd_sf"/>
</dbReference>